<dbReference type="KEGG" id="crd:CRES_0491"/>
<comment type="subcellular location">
    <subcellularLocation>
        <location evidence="2">Cell membrane</location>
        <topology evidence="2">Multi-pass membrane protein</topology>
    </subcellularLocation>
</comment>
<dbReference type="InterPro" id="IPR032731">
    <property type="entry name" value="Arabino_trans_C"/>
</dbReference>
<feature type="transmembrane region" description="Helical" evidence="12">
    <location>
        <begin position="597"/>
        <end position="620"/>
    </location>
</feature>
<feature type="transmembrane region" description="Helical" evidence="12">
    <location>
        <begin position="259"/>
        <end position="280"/>
    </location>
</feature>
<evidence type="ECO:0000256" key="11">
    <source>
        <dbReference type="SAM" id="MobiDB-lite"/>
    </source>
</evidence>
<evidence type="ECO:0000259" key="14">
    <source>
        <dbReference type="Pfam" id="PF14896"/>
    </source>
</evidence>
<dbReference type="GO" id="GO:0071555">
    <property type="term" value="P:cell wall organization"/>
    <property type="evidence" value="ECO:0007669"/>
    <property type="project" value="UniProtKB-KW"/>
</dbReference>
<feature type="transmembrane region" description="Helical" evidence="12">
    <location>
        <begin position="221"/>
        <end position="238"/>
    </location>
</feature>
<dbReference type="HOGENOM" id="CLU_010182_0_0_11"/>
<dbReference type="eggNOG" id="COG1807">
    <property type="taxonomic scope" value="Bacteria"/>
</dbReference>
<feature type="domain" description="Arabinosyltransferas concanavalin like" evidence="15">
    <location>
        <begin position="44"/>
        <end position="210"/>
    </location>
</feature>
<evidence type="ECO:0000256" key="5">
    <source>
        <dbReference type="ARBA" id="ARBA00022676"/>
    </source>
</evidence>
<dbReference type="InterPro" id="IPR040920">
    <property type="entry name" value="Arabino_trans_N"/>
</dbReference>
<keyword evidence="5 16" id="KW-0328">Glycosyltransferase</keyword>
<feature type="transmembrane region" description="Helical" evidence="12">
    <location>
        <begin position="542"/>
        <end position="559"/>
    </location>
</feature>
<feature type="region of interest" description="Disordered" evidence="11">
    <location>
        <begin position="1144"/>
        <end position="1181"/>
    </location>
</feature>
<dbReference type="STRING" id="662755.CRES_0491"/>
<feature type="transmembrane region" description="Helical" evidence="12">
    <location>
        <begin position="336"/>
        <end position="353"/>
    </location>
</feature>
<dbReference type="OrthoDB" id="3584570at2"/>
<comment type="similarity">
    <text evidence="3">Belongs to the emb family.</text>
</comment>
<feature type="compositionally biased region" description="Polar residues" evidence="11">
    <location>
        <begin position="808"/>
        <end position="851"/>
    </location>
</feature>
<keyword evidence="9 12" id="KW-0472">Membrane</keyword>
<evidence type="ECO:0000313" key="16">
    <source>
        <dbReference type="EMBL" id="AEI08854.1"/>
    </source>
</evidence>
<evidence type="ECO:0000259" key="15">
    <source>
        <dbReference type="Pfam" id="PF17689"/>
    </source>
</evidence>
<evidence type="ECO:0000256" key="10">
    <source>
        <dbReference type="ARBA" id="ARBA00023316"/>
    </source>
</evidence>
<dbReference type="RefSeq" id="WP_013887879.1">
    <property type="nucleotide sequence ID" value="NC_015673.1"/>
</dbReference>
<evidence type="ECO:0000256" key="12">
    <source>
        <dbReference type="SAM" id="Phobius"/>
    </source>
</evidence>
<evidence type="ECO:0000256" key="9">
    <source>
        <dbReference type="ARBA" id="ARBA00023136"/>
    </source>
</evidence>
<dbReference type="InterPro" id="IPR007680">
    <property type="entry name" value="Arabino_trans_central"/>
</dbReference>
<dbReference type="Gene3D" id="2.60.120.610">
    <property type="entry name" value="arabinofuranosyltransferase like domain"/>
    <property type="match status" value="1"/>
</dbReference>
<feature type="transmembrane region" description="Helical" evidence="12">
    <location>
        <begin position="571"/>
        <end position="591"/>
    </location>
</feature>
<feature type="region of interest" description="Disordered" evidence="11">
    <location>
        <begin position="791"/>
        <end position="899"/>
    </location>
</feature>
<feature type="transmembrane region" description="Helical" evidence="12">
    <location>
        <begin position="718"/>
        <end position="741"/>
    </location>
</feature>
<dbReference type="Pfam" id="PF04602">
    <property type="entry name" value="Arabinose_trans"/>
    <property type="match status" value="1"/>
</dbReference>
<keyword evidence="17" id="KW-1185">Reference proteome</keyword>
<evidence type="ECO:0000256" key="1">
    <source>
        <dbReference type="ARBA" id="ARBA00003001"/>
    </source>
</evidence>
<sequence>MSHVQQQRQAKSTVRQRSRLKLVSIVSGLVGLLLFLSLPFLPVKQESAEFNWPQGGDLRSVTAPLISYVPQDLDITLPLQEAQNLNKGETSVLSTVPENSTEPTLRGMFVRSTGDGLDVVLRNVVPLSLSKDELKQLPKDAKLRITSNSEVTRVWVPDATRKDGTPMDASIADDIRPMVTGIYSEITNNPESAKKATDAGLHAHVTVDSRFSSSPTFLKSAAMWLGVILTIVALWALHQMDKLDGRGQSSRRGRMLPAGWWRPRLLDGVVGGALLVWFFVGANTADDGYILTMSRISEHAGYMANYYRWFGVPESPFGSPFYDLITLMTKVSSSSIWVRLPSLLAGLVTWLVLSREVLPRLGAKVNRRAVAHWTMAAVFLLFWMTYNNGTRPEPIIAMLSLLTWVSLERAIATHRLLPAAVGTLFATLAISAGPTGLMAVAALLASISSLIGILIRRLPLLDAPKGSPRGRTIVAVLAQLVPFLPAGTAVLVAVFADQTLASVMEAIRVRSAIGPAVPWYEEYLRYTALLEQTVDGSFPRRFSILILFFAFGVVIASMLRNRRVPGAAKGPSMRLVMIMLGTMFFMTFTPTKWTHHFGVYAGIGAAVAALAAIAASHIALKSLRNRILFIGATLMLFAFTLSGTNGWWYISSYGVPWWDKSIQIAGIEMSSVMLVFALLVLVTGVIIGFLSDAKHARATSSAEVADIDRKESRQTRRLDGLTAAPIGVLSAVVVTFIVASLTKGMLSQWPAYSVGQGNIKTLSGTTCQLADAVRVESNTNDSFLEVADGSALKDSLKDSNSRGFDPNNVPTRINPGENNTSGTTPQTSVVNQNQYKSGNSSTDGSASNKTNDGTDKSDNQDGNGSKSDSQGQSASDAANAAQDQSVESGTTGGLTETKGVNGSYAKLPFGLDGKKVPVLGSFTEGLQLPAHTTTKWFKIPELSEKKPLIVFSAAGEVAHYDMNGVFQYGQELKVEFGRSNGKGEFELMGEYQPLDIGTAPEWRNMRIPKEAVPEGADVIRIRAVDMNVTPDQWLAITPPRAPELVSMNEAIGSDQPGLLDWSVALQFPCQRSYDHNAGVAEVPTFRVSPDHSGRRAHTPVMDYAGGGSVGLVQMTTEAQEMPTYLQDDWQRDWGVLDKLTTYQDGAGEEPKQVVLEKSTETRSGTWTPGPMKFEAKKSKKK</sequence>
<reference evidence="16 17" key="1">
    <citation type="journal article" date="2012" name="BMC Genomics">
        <title>Complete genome sequence, lifestyle, and multi-drug resistance of the human pathogen Corynebacterium resistens DSM 45100 isolated from blood samples of a leukemia patient.</title>
        <authorList>
            <person name="Schroder J."/>
            <person name="Maus I."/>
            <person name="Meyer K."/>
            <person name="Wordemann S."/>
            <person name="Blom J."/>
            <person name="Jaenicke S."/>
            <person name="Schneider J."/>
            <person name="Trost E."/>
            <person name="Tauch A."/>
        </authorList>
    </citation>
    <scope>NUCLEOTIDE SEQUENCE [LARGE SCALE GENOMIC DNA]</scope>
    <source>
        <strain evidence="17">DSM 45100 / JCM 12819 / CCUG 50093 / GTC 2026 / SICGH 158</strain>
    </source>
</reference>
<evidence type="ECO:0000256" key="6">
    <source>
        <dbReference type="ARBA" id="ARBA00022679"/>
    </source>
</evidence>
<feature type="transmembrane region" description="Helical" evidence="12">
    <location>
        <begin position="670"/>
        <end position="690"/>
    </location>
</feature>
<evidence type="ECO:0000256" key="7">
    <source>
        <dbReference type="ARBA" id="ARBA00022692"/>
    </source>
</evidence>
<dbReference type="Pfam" id="PF14896">
    <property type="entry name" value="Arabino_trans_C"/>
    <property type="match status" value="2"/>
</dbReference>
<evidence type="ECO:0000256" key="8">
    <source>
        <dbReference type="ARBA" id="ARBA00022989"/>
    </source>
</evidence>
<dbReference type="Gene3D" id="2.60.120.940">
    <property type="entry name" value="EmbC, C-terminal domain, subdomain 2"/>
    <property type="match status" value="1"/>
</dbReference>
<protein>
    <submittedName>
        <fullName evidence="16">Arabinosyl transferase C</fullName>
        <ecNumber evidence="16">2.4.2.-</ecNumber>
    </submittedName>
</protein>
<dbReference type="EC" id="2.4.2.-" evidence="16"/>
<evidence type="ECO:0000259" key="13">
    <source>
        <dbReference type="Pfam" id="PF04602"/>
    </source>
</evidence>
<dbReference type="Gene3D" id="3.40.190.160">
    <property type="match status" value="1"/>
</dbReference>
<feature type="transmembrane region" description="Helical" evidence="12">
    <location>
        <begin position="476"/>
        <end position="496"/>
    </location>
</feature>
<feature type="transmembrane region" description="Helical" evidence="12">
    <location>
        <begin position="627"/>
        <end position="650"/>
    </location>
</feature>
<feature type="domain" description="Arabinosyltransferase C-terminal" evidence="14">
    <location>
        <begin position="864"/>
        <end position="1172"/>
    </location>
</feature>
<dbReference type="Proteomes" id="UP000000492">
    <property type="component" value="Chromosome"/>
</dbReference>
<keyword evidence="8 12" id="KW-1133">Transmembrane helix</keyword>
<feature type="transmembrane region" description="Helical" evidence="12">
    <location>
        <begin position="20"/>
        <end position="41"/>
    </location>
</feature>
<dbReference type="AlphaFoldDB" id="F8DYG1"/>
<gene>
    <name evidence="16" type="primary">embC</name>
    <name evidence="16" type="ordered locus">CRES_0491</name>
</gene>
<keyword evidence="10" id="KW-0961">Cell wall biogenesis/degradation</keyword>
<feature type="domain" description="Arabinosyltransferase C-terminal" evidence="14">
    <location>
        <begin position="738"/>
        <end position="854"/>
    </location>
</feature>
<dbReference type="GO" id="GO:0071766">
    <property type="term" value="P:Actinobacterium-type cell wall biogenesis"/>
    <property type="evidence" value="ECO:0007669"/>
    <property type="project" value="InterPro"/>
</dbReference>
<dbReference type="GO" id="GO:0052636">
    <property type="term" value="F:arabinosyltransferase activity"/>
    <property type="evidence" value="ECO:0007669"/>
    <property type="project" value="InterPro"/>
</dbReference>
<dbReference type="Pfam" id="PF17689">
    <property type="entry name" value="Arabino_trans_N"/>
    <property type="match status" value="1"/>
</dbReference>
<feature type="compositionally biased region" description="Low complexity" evidence="11">
    <location>
        <begin position="867"/>
        <end position="885"/>
    </location>
</feature>
<dbReference type="InterPro" id="IPR027451">
    <property type="entry name" value="EmbABC_dom1"/>
</dbReference>
<evidence type="ECO:0000256" key="3">
    <source>
        <dbReference type="ARBA" id="ARBA00008195"/>
    </source>
</evidence>
<evidence type="ECO:0000256" key="2">
    <source>
        <dbReference type="ARBA" id="ARBA00004651"/>
    </source>
</evidence>
<keyword evidence="4" id="KW-1003">Cell membrane</keyword>
<keyword evidence="6 16" id="KW-0808">Transferase</keyword>
<keyword evidence="7 12" id="KW-0812">Transmembrane</keyword>
<name>F8DYG1_CORRG</name>
<dbReference type="GO" id="GO:0005886">
    <property type="term" value="C:plasma membrane"/>
    <property type="evidence" value="ECO:0007669"/>
    <property type="project" value="UniProtKB-SubCell"/>
</dbReference>
<proteinExistence type="inferred from homology"/>
<dbReference type="EMBL" id="CP002857">
    <property type="protein sequence ID" value="AEI08854.1"/>
    <property type="molecule type" value="Genomic_DNA"/>
</dbReference>
<comment type="function">
    <text evidence="1">Arabinosyl transferase responsible for the polymerization of arabinose into the arabinan of arabinogalactan.</text>
</comment>
<organism evidence="16 17">
    <name type="scientific">Corynebacterium resistens (strain DSM 45100 / JCM 12819 / GTC 2026 / SICGH 158)</name>
    <dbReference type="NCBI Taxonomy" id="662755"/>
    <lineage>
        <taxon>Bacteria</taxon>
        <taxon>Bacillati</taxon>
        <taxon>Actinomycetota</taxon>
        <taxon>Actinomycetes</taxon>
        <taxon>Mycobacteriales</taxon>
        <taxon>Corynebacteriaceae</taxon>
        <taxon>Corynebacterium</taxon>
    </lineage>
</organism>
<accession>F8DYG1</accession>
<feature type="transmembrane region" description="Helical" evidence="12">
    <location>
        <begin position="365"/>
        <end position="383"/>
    </location>
</feature>
<evidence type="ECO:0000256" key="4">
    <source>
        <dbReference type="ARBA" id="ARBA00022475"/>
    </source>
</evidence>
<evidence type="ECO:0000313" key="17">
    <source>
        <dbReference type="Proteomes" id="UP000000492"/>
    </source>
</evidence>
<dbReference type="InterPro" id="IPR042486">
    <property type="entry name" value="Arabino_trans_C_2"/>
</dbReference>
<feature type="domain" description="Arabinofuranosyltransferase central" evidence="13">
    <location>
        <begin position="214"/>
        <end position="687"/>
    </location>
</feature>
<feature type="transmembrane region" description="Helical" evidence="12">
    <location>
        <begin position="438"/>
        <end position="455"/>
    </location>
</feature>